<dbReference type="InterPro" id="IPR050281">
    <property type="entry name" value="Flavin_monoamine_oxidase"/>
</dbReference>
<protein>
    <recommendedName>
        <fullName evidence="1">Amine oxidase domain-containing protein</fullName>
    </recommendedName>
</protein>
<keyword evidence="3" id="KW-1185">Reference proteome</keyword>
<dbReference type="Proteomes" id="UP001375240">
    <property type="component" value="Unassembled WGS sequence"/>
</dbReference>
<dbReference type="InterPro" id="IPR036188">
    <property type="entry name" value="FAD/NAD-bd_sf"/>
</dbReference>
<comment type="caution">
    <text evidence="2">The sequence shown here is derived from an EMBL/GenBank/DDBJ whole genome shotgun (WGS) entry which is preliminary data.</text>
</comment>
<dbReference type="PANTHER" id="PTHR10742">
    <property type="entry name" value="FLAVIN MONOAMINE OXIDASE"/>
    <property type="match status" value="1"/>
</dbReference>
<dbReference type="SUPFAM" id="SSF54373">
    <property type="entry name" value="FAD-linked reductases, C-terminal domain"/>
    <property type="match status" value="1"/>
</dbReference>
<dbReference type="Gene3D" id="3.90.660.10">
    <property type="match status" value="1"/>
</dbReference>
<gene>
    <name evidence="2" type="ORF">TWF696_008043</name>
</gene>
<reference evidence="2 3" key="1">
    <citation type="submission" date="2019-10" db="EMBL/GenBank/DDBJ databases">
        <authorList>
            <person name="Palmer J.M."/>
        </authorList>
    </citation>
    <scope>NUCLEOTIDE SEQUENCE [LARGE SCALE GENOMIC DNA]</scope>
    <source>
        <strain evidence="2 3">TWF696</strain>
    </source>
</reference>
<evidence type="ECO:0000313" key="2">
    <source>
        <dbReference type="EMBL" id="KAK6344407.1"/>
    </source>
</evidence>
<dbReference type="InterPro" id="IPR002937">
    <property type="entry name" value="Amino_oxidase"/>
</dbReference>
<sequence>MSEVIGEYVEALEKDFRKGFRKLMTVDHYSVREYLSQRTPSSYKDHRGIEYLETFAGSTTSFNSAFSEYVIESIDFAARNWRCIEGGMEVLNQNVLKKLRTKPSLQKKVTRIANTTSTLEPPMLVNIEGVGDRFYDTVFCTPSLGCMQKMDLRDAHLNWGQKSAIRGLAYGPATKVAIKFSRPWWITDCNISGGGIGSTDELIRTCVYPSYNIHDNPDEPAVLLCSYTWKQDALRIGSLVHPNSPHDEDELKEIMLQGLARLHNIDYNIINSLYVTHHAWNWYQDPNTMGAYAAFGPTDFSTLYPYLTRPAGLGLLHFAGEAISAHHGWIVGALESGYRAVSAFFEHFGLWEAKADLERIFGPPPPELEVEDEGTEHLQALLGSLSDDERGRLEAAMFEKERRDRGPF</sequence>
<organism evidence="2 3">
    <name type="scientific">Orbilia brochopaga</name>
    <dbReference type="NCBI Taxonomy" id="3140254"/>
    <lineage>
        <taxon>Eukaryota</taxon>
        <taxon>Fungi</taxon>
        <taxon>Dikarya</taxon>
        <taxon>Ascomycota</taxon>
        <taxon>Pezizomycotina</taxon>
        <taxon>Orbiliomycetes</taxon>
        <taxon>Orbiliales</taxon>
        <taxon>Orbiliaceae</taxon>
        <taxon>Orbilia</taxon>
    </lineage>
</organism>
<feature type="domain" description="Amine oxidase" evidence="1">
    <location>
        <begin position="40"/>
        <end position="341"/>
    </location>
</feature>
<dbReference type="PANTHER" id="PTHR10742:SF342">
    <property type="entry name" value="AMINE OXIDASE"/>
    <property type="match status" value="1"/>
</dbReference>
<dbReference type="GO" id="GO:0001716">
    <property type="term" value="F:L-amino-acid oxidase activity"/>
    <property type="evidence" value="ECO:0007669"/>
    <property type="project" value="TreeGrafter"/>
</dbReference>
<accession>A0AAV9UQD0</accession>
<name>A0AAV9UQD0_9PEZI</name>
<evidence type="ECO:0000313" key="3">
    <source>
        <dbReference type="Proteomes" id="UP001375240"/>
    </source>
</evidence>
<dbReference type="AlphaFoldDB" id="A0AAV9UQD0"/>
<dbReference type="EMBL" id="JAVHNQ010000006">
    <property type="protein sequence ID" value="KAK6344407.1"/>
    <property type="molecule type" value="Genomic_DNA"/>
</dbReference>
<proteinExistence type="predicted"/>
<evidence type="ECO:0000259" key="1">
    <source>
        <dbReference type="Pfam" id="PF01593"/>
    </source>
</evidence>
<dbReference type="SUPFAM" id="SSF51905">
    <property type="entry name" value="FAD/NAD(P)-binding domain"/>
    <property type="match status" value="1"/>
</dbReference>
<dbReference type="Pfam" id="PF01593">
    <property type="entry name" value="Amino_oxidase"/>
    <property type="match status" value="1"/>
</dbReference>
<dbReference type="GO" id="GO:0009063">
    <property type="term" value="P:amino acid catabolic process"/>
    <property type="evidence" value="ECO:0007669"/>
    <property type="project" value="TreeGrafter"/>
</dbReference>
<dbReference type="Gene3D" id="1.10.10.1620">
    <property type="match status" value="1"/>
</dbReference>